<feature type="region of interest" description="Disordered" evidence="1">
    <location>
        <begin position="105"/>
        <end position="194"/>
    </location>
</feature>
<dbReference type="AlphaFoldDB" id="A0A1W2BL64"/>
<protein>
    <recommendedName>
        <fullName evidence="4">DUF4177 domain-containing protein</fullName>
    </recommendedName>
</protein>
<keyword evidence="3" id="KW-1185">Reference proteome</keyword>
<dbReference type="EMBL" id="FWYD01000004">
    <property type="protein sequence ID" value="SMC73402.1"/>
    <property type="molecule type" value="Genomic_DNA"/>
</dbReference>
<evidence type="ECO:0000313" key="3">
    <source>
        <dbReference type="Proteomes" id="UP000192330"/>
    </source>
</evidence>
<dbReference type="OrthoDB" id="7658888at2"/>
<evidence type="ECO:0000313" key="2">
    <source>
        <dbReference type="EMBL" id="SMC73402.1"/>
    </source>
</evidence>
<feature type="compositionally biased region" description="Basic and acidic residues" evidence="1">
    <location>
        <begin position="264"/>
        <end position="273"/>
    </location>
</feature>
<evidence type="ECO:0000256" key="1">
    <source>
        <dbReference type="SAM" id="MobiDB-lite"/>
    </source>
</evidence>
<reference evidence="2 3" key="1">
    <citation type="submission" date="2017-04" db="EMBL/GenBank/DDBJ databases">
        <authorList>
            <person name="Afonso C.L."/>
            <person name="Miller P.J."/>
            <person name="Scott M.A."/>
            <person name="Spackman E."/>
            <person name="Goraichik I."/>
            <person name="Dimitrov K.M."/>
            <person name="Suarez D.L."/>
            <person name="Swayne D.E."/>
        </authorList>
    </citation>
    <scope>NUCLEOTIDE SEQUENCE [LARGE SCALE GENOMIC DNA]</scope>
    <source>
        <strain evidence="2 3">CGMCC 1.12644</strain>
    </source>
</reference>
<dbReference type="RefSeq" id="WP_084352466.1">
    <property type="nucleotide sequence ID" value="NZ_FWYD01000004.1"/>
</dbReference>
<feature type="region of interest" description="Disordered" evidence="1">
    <location>
        <begin position="219"/>
        <end position="273"/>
    </location>
</feature>
<name>A0A1W2BL64_9RHOB</name>
<proteinExistence type="predicted"/>
<sequence>MTAFEYKVVPAPFEEAQADGSDSAEQRYARALAQVMNALGAEGWEYQRAEVLPVDPTLDVASTSQVFCNVLIFRRRLKDVRRTTRDVSPRAPLLLKRQLVTDDTSQPNVMLLSQPEGPADATSIEPAGGHAPDAPLATQPKTHTAAGTDEAAQAQRKASPPTPIDRPDGKPTLVTGTATPDQGRAQMNTPIPGDAKSDILSLKRFAVPALDLSVWAAPAPAAPRQTETPSTVASRALSPDASRIGTAPKTDPGPALRSRAAQIRARDSGFAKE</sequence>
<dbReference type="STRING" id="1387277.SAMN06295998_104113"/>
<gene>
    <name evidence="2" type="ORF">SAMN06295998_104113</name>
</gene>
<dbReference type="Proteomes" id="UP000192330">
    <property type="component" value="Unassembled WGS sequence"/>
</dbReference>
<accession>A0A1W2BL64</accession>
<feature type="compositionally biased region" description="Polar residues" evidence="1">
    <location>
        <begin position="174"/>
        <end position="189"/>
    </location>
</feature>
<organism evidence="2 3">
    <name type="scientific">Primorskyibacter flagellatus</name>
    <dbReference type="NCBI Taxonomy" id="1387277"/>
    <lineage>
        <taxon>Bacteria</taxon>
        <taxon>Pseudomonadati</taxon>
        <taxon>Pseudomonadota</taxon>
        <taxon>Alphaproteobacteria</taxon>
        <taxon>Rhodobacterales</taxon>
        <taxon>Roseobacteraceae</taxon>
        <taxon>Primorskyibacter</taxon>
    </lineage>
</organism>
<evidence type="ECO:0008006" key="4">
    <source>
        <dbReference type="Google" id="ProtNLM"/>
    </source>
</evidence>